<keyword evidence="1" id="KW-0175">Coiled coil</keyword>
<evidence type="ECO:0000313" key="4">
    <source>
        <dbReference type="Proteomes" id="UP000774000"/>
    </source>
</evidence>
<protein>
    <submittedName>
        <fullName evidence="3">Tfp pilus assembly protein PilO</fullName>
    </submittedName>
</protein>
<dbReference type="RefSeq" id="WP_204702261.1">
    <property type="nucleotide sequence ID" value="NZ_JAFBDQ010000013.1"/>
</dbReference>
<keyword evidence="2" id="KW-0812">Transmembrane</keyword>
<accession>A0A938XU12</accession>
<keyword evidence="4" id="KW-1185">Reference proteome</keyword>
<dbReference type="EMBL" id="JAFBDQ010000013">
    <property type="protein sequence ID" value="MBM7557515.1"/>
    <property type="molecule type" value="Genomic_DNA"/>
</dbReference>
<dbReference type="AlphaFoldDB" id="A0A938XU12"/>
<keyword evidence="2" id="KW-1133">Transmembrane helix</keyword>
<evidence type="ECO:0000256" key="1">
    <source>
        <dbReference type="SAM" id="Coils"/>
    </source>
</evidence>
<proteinExistence type="predicted"/>
<feature type="transmembrane region" description="Helical" evidence="2">
    <location>
        <begin position="12"/>
        <end position="29"/>
    </location>
</feature>
<feature type="coiled-coil region" evidence="1">
    <location>
        <begin position="53"/>
        <end position="80"/>
    </location>
</feature>
<comment type="caution">
    <text evidence="3">The sequence shown here is derived from an EMBL/GenBank/DDBJ whole genome shotgun (WGS) entry which is preliminary data.</text>
</comment>
<evidence type="ECO:0000313" key="3">
    <source>
        <dbReference type="EMBL" id="MBM7557515.1"/>
    </source>
</evidence>
<evidence type="ECO:0000256" key="2">
    <source>
        <dbReference type="SAM" id="Phobius"/>
    </source>
</evidence>
<gene>
    <name evidence="3" type="ORF">JOC47_002381</name>
</gene>
<organism evidence="3 4">
    <name type="scientific">Halanaerobacter jeridensis</name>
    <dbReference type="NCBI Taxonomy" id="706427"/>
    <lineage>
        <taxon>Bacteria</taxon>
        <taxon>Bacillati</taxon>
        <taxon>Bacillota</taxon>
        <taxon>Clostridia</taxon>
        <taxon>Halanaerobiales</taxon>
        <taxon>Halobacteroidaceae</taxon>
        <taxon>Halanaerobacter</taxon>
    </lineage>
</organism>
<name>A0A938XU12_9FIRM</name>
<keyword evidence="2" id="KW-0472">Membrane</keyword>
<dbReference type="Gene3D" id="3.30.70.60">
    <property type="match status" value="1"/>
</dbReference>
<sequence>MKKLNERELKLLILAVVIIGGGSLFKWGIKPVLNSYHDSKEELVTKKRQWANKKRLLQESTRYKKALQQAKGEVQELNSLIFSNDLNAAQLQGLNILTTSLEKSGLKVKNKGLRFENKEDVDYKLLYYDFTLTGSFIQLTDFLKGLNEVKKLFIIEKLQLRKVERSSQLEINLMVKGIKDSN</sequence>
<dbReference type="Proteomes" id="UP000774000">
    <property type="component" value="Unassembled WGS sequence"/>
</dbReference>
<reference evidence="3" key="1">
    <citation type="submission" date="2021-01" db="EMBL/GenBank/DDBJ databases">
        <title>Genomic Encyclopedia of Type Strains, Phase IV (KMG-IV): sequencing the most valuable type-strain genomes for metagenomic binning, comparative biology and taxonomic classification.</title>
        <authorList>
            <person name="Goeker M."/>
        </authorList>
    </citation>
    <scope>NUCLEOTIDE SEQUENCE</scope>
    <source>
        <strain evidence="3">DSM 23230</strain>
    </source>
</reference>
<dbReference type="InterPro" id="IPR014717">
    <property type="entry name" value="Transl_elong_EF1B/ribsomal_bS6"/>
</dbReference>